<evidence type="ECO:0000313" key="3">
    <source>
        <dbReference type="Proteomes" id="UP000716291"/>
    </source>
</evidence>
<dbReference type="InterPro" id="IPR046938">
    <property type="entry name" value="DNA_clamp_sf"/>
</dbReference>
<dbReference type="GO" id="GO:0030896">
    <property type="term" value="C:checkpoint clamp complex"/>
    <property type="evidence" value="ECO:0007669"/>
    <property type="project" value="InterPro"/>
</dbReference>
<dbReference type="SUPFAM" id="SSF55979">
    <property type="entry name" value="DNA clamp"/>
    <property type="match status" value="1"/>
</dbReference>
<dbReference type="Pfam" id="PF04139">
    <property type="entry name" value="Rad9"/>
    <property type="match status" value="1"/>
</dbReference>
<sequence length="413" mass="47243">MEFKATLPVELFKIFSCTLDVLSHIGDDVSLDIRRHQFILSALNNSLTAQALVRISPLFFENYRLLRHESAQETLKCRLVAKELNRIFKKNQSMTDLIRNCQIHITEGDENNSESRLHLTILCQNGVTKKKTIWYANGESVDALYSKDYSHYLIVDPTLIKDYLNLFHPKVIDIVFECTPEFIIIKSFWDYNTSSHIDKPVQTTFKMKVTDCIEYSVTQHIKLVFNLKEFKAIIDYMESMEAPVHAHFEEPGKTILFTYEQNNEIIAEFALMTHPDTSSTERHDSISFNEHSIASIDSSLYGERHTSPSPSVVHQRRSNQNTNRPTVNHPGRNSSVESEVVDTSADTVPYTRPATLKEGSQKDQNSSQSPQVSHGSFPFNSSVESNNSSRPIRIDDSDNINSHSNKQNFFQSE</sequence>
<dbReference type="OrthoDB" id="60092at2759"/>
<feature type="compositionally biased region" description="Polar residues" evidence="1">
    <location>
        <begin position="399"/>
        <end position="413"/>
    </location>
</feature>
<reference evidence="2" key="1">
    <citation type="journal article" date="2020" name="Microb. Genom.">
        <title>Genetic diversity of clinical and environmental Mucorales isolates obtained from an investigation of mucormycosis cases among solid organ transplant recipients.</title>
        <authorList>
            <person name="Nguyen M.H."/>
            <person name="Kaul D."/>
            <person name="Muto C."/>
            <person name="Cheng S.J."/>
            <person name="Richter R.A."/>
            <person name="Bruno V.M."/>
            <person name="Liu G."/>
            <person name="Beyhan S."/>
            <person name="Sundermann A.J."/>
            <person name="Mounaud S."/>
            <person name="Pasculle A.W."/>
            <person name="Nierman W.C."/>
            <person name="Driscoll E."/>
            <person name="Cumbie R."/>
            <person name="Clancy C.J."/>
            <person name="Dupont C.L."/>
        </authorList>
    </citation>
    <scope>NUCLEOTIDE SEQUENCE</scope>
    <source>
        <strain evidence="2">GL11</strain>
    </source>
</reference>
<dbReference type="GO" id="GO:0000076">
    <property type="term" value="P:DNA replication checkpoint signaling"/>
    <property type="evidence" value="ECO:0007669"/>
    <property type="project" value="TreeGrafter"/>
</dbReference>
<dbReference type="InterPro" id="IPR007268">
    <property type="entry name" value="Rad9/Ddc1"/>
</dbReference>
<dbReference type="GO" id="GO:0071479">
    <property type="term" value="P:cellular response to ionizing radiation"/>
    <property type="evidence" value="ECO:0007669"/>
    <property type="project" value="TreeGrafter"/>
</dbReference>
<evidence type="ECO:0000256" key="1">
    <source>
        <dbReference type="SAM" id="MobiDB-lite"/>
    </source>
</evidence>
<protein>
    <recommendedName>
        <fullName evidence="4">DNA repair protein rad9</fullName>
    </recommendedName>
</protein>
<name>A0A9P6XBT5_RHIOR</name>
<dbReference type="PANTHER" id="PTHR15237">
    <property type="entry name" value="DNA REPAIR PROTEIN RAD9"/>
    <property type="match status" value="1"/>
</dbReference>
<evidence type="ECO:0000313" key="2">
    <source>
        <dbReference type="EMBL" id="KAG1309722.1"/>
    </source>
</evidence>
<evidence type="ECO:0008006" key="4">
    <source>
        <dbReference type="Google" id="ProtNLM"/>
    </source>
</evidence>
<organism evidence="2 3">
    <name type="scientific">Rhizopus oryzae</name>
    <name type="common">Mucormycosis agent</name>
    <name type="synonym">Rhizopus arrhizus var. delemar</name>
    <dbReference type="NCBI Taxonomy" id="64495"/>
    <lineage>
        <taxon>Eukaryota</taxon>
        <taxon>Fungi</taxon>
        <taxon>Fungi incertae sedis</taxon>
        <taxon>Mucoromycota</taxon>
        <taxon>Mucoromycotina</taxon>
        <taxon>Mucoromycetes</taxon>
        <taxon>Mucorales</taxon>
        <taxon>Mucorineae</taxon>
        <taxon>Rhizopodaceae</taxon>
        <taxon>Rhizopus</taxon>
    </lineage>
</organism>
<feature type="compositionally biased region" description="Polar residues" evidence="1">
    <location>
        <begin position="362"/>
        <end position="390"/>
    </location>
</feature>
<dbReference type="Proteomes" id="UP000716291">
    <property type="component" value="Unassembled WGS sequence"/>
</dbReference>
<feature type="compositionally biased region" description="Polar residues" evidence="1">
    <location>
        <begin position="307"/>
        <end position="337"/>
    </location>
</feature>
<keyword evidence="3" id="KW-1185">Reference proteome</keyword>
<dbReference type="Gene3D" id="3.70.10.10">
    <property type="match status" value="1"/>
</dbReference>
<comment type="caution">
    <text evidence="2">The sequence shown here is derived from an EMBL/GenBank/DDBJ whole genome shotgun (WGS) entry which is preliminary data.</text>
</comment>
<gene>
    <name evidence="2" type="ORF">G6F64_005088</name>
</gene>
<accession>A0A9P6XBT5</accession>
<feature type="region of interest" description="Disordered" evidence="1">
    <location>
        <begin position="297"/>
        <end position="413"/>
    </location>
</feature>
<dbReference type="AlphaFoldDB" id="A0A9P6XBT5"/>
<dbReference type="GO" id="GO:0006281">
    <property type="term" value="P:DNA repair"/>
    <property type="evidence" value="ECO:0007669"/>
    <property type="project" value="TreeGrafter"/>
</dbReference>
<dbReference type="PANTHER" id="PTHR15237:SF0">
    <property type="entry name" value="CELL CYCLE CHECKPOINT CONTROL PROTEIN"/>
    <property type="match status" value="1"/>
</dbReference>
<dbReference type="GO" id="GO:0031573">
    <property type="term" value="P:mitotic intra-S DNA damage checkpoint signaling"/>
    <property type="evidence" value="ECO:0007669"/>
    <property type="project" value="TreeGrafter"/>
</dbReference>
<proteinExistence type="predicted"/>
<dbReference type="EMBL" id="JAANQT010000599">
    <property type="protein sequence ID" value="KAG1309722.1"/>
    <property type="molecule type" value="Genomic_DNA"/>
</dbReference>